<evidence type="ECO:0000313" key="1">
    <source>
        <dbReference type="EMBL" id="VDL77555.1"/>
    </source>
</evidence>
<keyword evidence="2" id="KW-1185">Reference proteome</keyword>
<dbReference type="Proteomes" id="UP000271162">
    <property type="component" value="Unassembled WGS sequence"/>
</dbReference>
<evidence type="ECO:0000313" key="3">
    <source>
        <dbReference type="WBParaSite" id="NBR_0001396501-mRNA-1"/>
    </source>
</evidence>
<gene>
    <name evidence="1" type="ORF">NBR_LOCUS13966</name>
</gene>
<dbReference type="AlphaFoldDB" id="A0A0N4YBU2"/>
<sequence length="100" mass="11100">MVSDTLKVLDRVCDVCSKPVTDKEVCKTMIVKALQNNGCVDMIIERPRRALSDPNANAQRNAVNVKLNEGANKSRMCQLIGSDFTTDQENQMMVCIFSCS</sequence>
<reference evidence="1 2" key="2">
    <citation type="submission" date="2018-11" db="EMBL/GenBank/DDBJ databases">
        <authorList>
            <consortium name="Pathogen Informatics"/>
        </authorList>
    </citation>
    <scope>NUCLEOTIDE SEQUENCE [LARGE SCALE GENOMIC DNA]</scope>
</reference>
<evidence type="ECO:0000313" key="2">
    <source>
        <dbReference type="Proteomes" id="UP000271162"/>
    </source>
</evidence>
<protein>
    <submittedName>
        <fullName evidence="3">Saposin B-type domain-containing protein</fullName>
    </submittedName>
</protein>
<name>A0A0N4YBU2_NIPBR</name>
<reference evidence="3" key="1">
    <citation type="submission" date="2017-02" db="UniProtKB">
        <authorList>
            <consortium name="WormBaseParasite"/>
        </authorList>
    </citation>
    <scope>IDENTIFICATION</scope>
</reference>
<dbReference type="WBParaSite" id="NBR_0001396501-mRNA-1">
    <property type="protein sequence ID" value="NBR_0001396501-mRNA-1"/>
    <property type="gene ID" value="NBR_0001396501"/>
</dbReference>
<organism evidence="3">
    <name type="scientific">Nippostrongylus brasiliensis</name>
    <name type="common">Rat hookworm</name>
    <dbReference type="NCBI Taxonomy" id="27835"/>
    <lineage>
        <taxon>Eukaryota</taxon>
        <taxon>Metazoa</taxon>
        <taxon>Ecdysozoa</taxon>
        <taxon>Nematoda</taxon>
        <taxon>Chromadorea</taxon>
        <taxon>Rhabditida</taxon>
        <taxon>Rhabditina</taxon>
        <taxon>Rhabditomorpha</taxon>
        <taxon>Strongyloidea</taxon>
        <taxon>Heligmosomidae</taxon>
        <taxon>Nippostrongylus</taxon>
    </lineage>
</organism>
<accession>A0A0N4YBU2</accession>
<proteinExistence type="predicted"/>
<dbReference type="EMBL" id="UYSL01021203">
    <property type="protein sequence ID" value="VDL77555.1"/>
    <property type="molecule type" value="Genomic_DNA"/>
</dbReference>